<dbReference type="AlphaFoldDB" id="A0A9P8YDK2"/>
<dbReference type="OrthoDB" id="4152607at2759"/>
<evidence type="ECO:0000259" key="1">
    <source>
        <dbReference type="Pfam" id="PF24494"/>
    </source>
</evidence>
<proteinExistence type="predicted"/>
<dbReference type="GeneID" id="70182958"/>
<dbReference type="InterPro" id="IPR056009">
    <property type="entry name" value="DUF7587"/>
</dbReference>
<gene>
    <name evidence="2" type="ORF">B0I36DRAFT_319420</name>
</gene>
<dbReference type="Pfam" id="PF24494">
    <property type="entry name" value="DUF7587"/>
    <property type="match status" value="1"/>
</dbReference>
<dbReference type="Proteomes" id="UP000756346">
    <property type="component" value="Unassembled WGS sequence"/>
</dbReference>
<keyword evidence="3" id="KW-1185">Reference proteome</keyword>
<reference evidence="2" key="1">
    <citation type="journal article" date="2021" name="Nat. Commun.">
        <title>Genetic determinants of endophytism in the Arabidopsis root mycobiome.</title>
        <authorList>
            <person name="Mesny F."/>
            <person name="Miyauchi S."/>
            <person name="Thiergart T."/>
            <person name="Pickel B."/>
            <person name="Atanasova L."/>
            <person name="Karlsson M."/>
            <person name="Huettel B."/>
            <person name="Barry K.W."/>
            <person name="Haridas S."/>
            <person name="Chen C."/>
            <person name="Bauer D."/>
            <person name="Andreopoulos W."/>
            <person name="Pangilinan J."/>
            <person name="LaButti K."/>
            <person name="Riley R."/>
            <person name="Lipzen A."/>
            <person name="Clum A."/>
            <person name="Drula E."/>
            <person name="Henrissat B."/>
            <person name="Kohler A."/>
            <person name="Grigoriev I.V."/>
            <person name="Martin F.M."/>
            <person name="Hacquard S."/>
        </authorList>
    </citation>
    <scope>NUCLEOTIDE SEQUENCE</scope>
    <source>
        <strain evidence="2">MPI-CAGE-CH-0230</strain>
    </source>
</reference>
<feature type="domain" description="DUF7587" evidence="1">
    <location>
        <begin position="33"/>
        <end position="149"/>
    </location>
</feature>
<protein>
    <recommendedName>
        <fullName evidence="1">DUF7587 domain-containing protein</fullName>
    </recommendedName>
</protein>
<evidence type="ECO:0000313" key="3">
    <source>
        <dbReference type="Proteomes" id="UP000756346"/>
    </source>
</evidence>
<comment type="caution">
    <text evidence="2">The sequence shown here is derived from an EMBL/GenBank/DDBJ whole genome shotgun (WGS) entry which is preliminary data.</text>
</comment>
<dbReference type="EMBL" id="JAGTJQ010000003">
    <property type="protein sequence ID" value="KAH7035945.1"/>
    <property type="molecule type" value="Genomic_DNA"/>
</dbReference>
<dbReference type="RefSeq" id="XP_046016038.1">
    <property type="nucleotide sequence ID" value="XM_046153412.1"/>
</dbReference>
<name>A0A9P8YDK2_9PEZI</name>
<evidence type="ECO:0000313" key="2">
    <source>
        <dbReference type="EMBL" id="KAH7035945.1"/>
    </source>
</evidence>
<sequence>MSDLGASNTYTPFQPPGDASSESTYFAGAISGIPRYLFRVYDWSSSGFTSRSEVCSPAFGTLPKDLFRQPREDAAAMLNAHLRWKCCGRESHKLLGGRECNLMSWTSSLLFALQYALYRHKTQDAKPQLSEIKILMVDTRDLCDRNVFTRDLQTIRAFKQYPPSDQDGLGEVDDWRSSGSYYFGEYLSQGRLVLKPEQCCEVTMKDLVDRGLFKICAGLGDSEHWHRLATRVNGLRRRARPKTALSEDALQVVIDVAEAFEGFEVPAALRLLGLSPFHAREGGGRMAHDAIEGLPKTDGSRGVVCDSSSSLGGHHDHLPELQHCQYWYDVFAGLSAPKVEDEDGDLIDELARLVL</sequence>
<accession>A0A9P8YDK2</accession>
<organism evidence="2 3">
    <name type="scientific">Microdochium trichocladiopsis</name>
    <dbReference type="NCBI Taxonomy" id="1682393"/>
    <lineage>
        <taxon>Eukaryota</taxon>
        <taxon>Fungi</taxon>
        <taxon>Dikarya</taxon>
        <taxon>Ascomycota</taxon>
        <taxon>Pezizomycotina</taxon>
        <taxon>Sordariomycetes</taxon>
        <taxon>Xylariomycetidae</taxon>
        <taxon>Xylariales</taxon>
        <taxon>Microdochiaceae</taxon>
        <taxon>Microdochium</taxon>
    </lineage>
</organism>